<dbReference type="Proteomes" id="UP000593571">
    <property type="component" value="Unassembled WGS sequence"/>
</dbReference>
<accession>A0A7J8B6K9</accession>
<name>A0A7J8B6K9_ROUAE</name>
<dbReference type="AlphaFoldDB" id="A0A7J8B6K9"/>
<gene>
    <name evidence="2" type="ORF">HJG63_010437</name>
</gene>
<feature type="region of interest" description="Disordered" evidence="1">
    <location>
        <begin position="104"/>
        <end position="136"/>
    </location>
</feature>
<evidence type="ECO:0000256" key="1">
    <source>
        <dbReference type="SAM" id="MobiDB-lite"/>
    </source>
</evidence>
<evidence type="ECO:0000313" key="2">
    <source>
        <dbReference type="EMBL" id="KAF6394483.1"/>
    </source>
</evidence>
<organism evidence="2 3">
    <name type="scientific">Rousettus aegyptiacus</name>
    <name type="common">Egyptian fruit bat</name>
    <name type="synonym">Pteropus aegyptiacus</name>
    <dbReference type="NCBI Taxonomy" id="9407"/>
    <lineage>
        <taxon>Eukaryota</taxon>
        <taxon>Metazoa</taxon>
        <taxon>Chordata</taxon>
        <taxon>Craniata</taxon>
        <taxon>Vertebrata</taxon>
        <taxon>Euteleostomi</taxon>
        <taxon>Mammalia</taxon>
        <taxon>Eutheria</taxon>
        <taxon>Laurasiatheria</taxon>
        <taxon>Chiroptera</taxon>
        <taxon>Yinpterochiroptera</taxon>
        <taxon>Pteropodoidea</taxon>
        <taxon>Pteropodidae</taxon>
        <taxon>Rousettinae</taxon>
        <taxon>Rousettus</taxon>
    </lineage>
</organism>
<evidence type="ECO:0000313" key="3">
    <source>
        <dbReference type="Proteomes" id="UP000593571"/>
    </source>
</evidence>
<reference evidence="2 3" key="1">
    <citation type="journal article" date="2020" name="Nature">
        <title>Six reference-quality genomes reveal evolution of bat adaptations.</title>
        <authorList>
            <person name="Jebb D."/>
            <person name="Huang Z."/>
            <person name="Pippel M."/>
            <person name="Hughes G.M."/>
            <person name="Lavrichenko K."/>
            <person name="Devanna P."/>
            <person name="Winkler S."/>
            <person name="Jermiin L.S."/>
            <person name="Skirmuntt E.C."/>
            <person name="Katzourakis A."/>
            <person name="Burkitt-Gray L."/>
            <person name="Ray D.A."/>
            <person name="Sullivan K.A.M."/>
            <person name="Roscito J.G."/>
            <person name="Kirilenko B.M."/>
            <person name="Davalos L.M."/>
            <person name="Corthals A.P."/>
            <person name="Power M.L."/>
            <person name="Jones G."/>
            <person name="Ransome R.D."/>
            <person name="Dechmann D.K.N."/>
            <person name="Locatelli A.G."/>
            <person name="Puechmaille S.J."/>
            <person name="Fedrigo O."/>
            <person name="Jarvis E.D."/>
            <person name="Hiller M."/>
            <person name="Vernes S.C."/>
            <person name="Myers E.W."/>
            <person name="Teeling E.C."/>
        </authorList>
    </citation>
    <scope>NUCLEOTIDE SEQUENCE [LARGE SCALE GENOMIC DNA]</scope>
    <source>
        <strain evidence="2">MRouAeg1</strain>
        <tissue evidence="2">Muscle</tissue>
    </source>
</reference>
<protein>
    <submittedName>
        <fullName evidence="2">Uncharacterized protein</fullName>
    </submittedName>
</protein>
<keyword evidence="3" id="KW-1185">Reference proteome</keyword>
<sequence>MAWLSVARSQETLPSGRMVEEGLCAFTGLGEDSLASGPLLQPSSKCRGLAMHEVCSVSVARRALRLLGAPVCLVAHLVLAMGDPQRRSQCCYLRHPFGKEPEWSAELEGSCKRPPSRESPSTRRGKPVRGLSGRGR</sequence>
<proteinExistence type="predicted"/>
<dbReference type="EMBL" id="JACASE010000020">
    <property type="protein sequence ID" value="KAF6394483.1"/>
    <property type="molecule type" value="Genomic_DNA"/>
</dbReference>
<comment type="caution">
    <text evidence="2">The sequence shown here is derived from an EMBL/GenBank/DDBJ whole genome shotgun (WGS) entry which is preliminary data.</text>
</comment>